<organism evidence="1 2">
    <name type="scientific">Pluteus cervinus</name>
    <dbReference type="NCBI Taxonomy" id="181527"/>
    <lineage>
        <taxon>Eukaryota</taxon>
        <taxon>Fungi</taxon>
        <taxon>Dikarya</taxon>
        <taxon>Basidiomycota</taxon>
        <taxon>Agaricomycotina</taxon>
        <taxon>Agaricomycetes</taxon>
        <taxon>Agaricomycetidae</taxon>
        <taxon>Agaricales</taxon>
        <taxon>Pluteineae</taxon>
        <taxon>Pluteaceae</taxon>
        <taxon>Pluteus</taxon>
    </lineage>
</organism>
<feature type="non-terminal residue" evidence="1">
    <location>
        <position position="1"/>
    </location>
</feature>
<name>A0ACD3ACJ9_9AGAR</name>
<reference evidence="1 2" key="1">
    <citation type="journal article" date="2019" name="Nat. Ecol. Evol.">
        <title>Megaphylogeny resolves global patterns of mushroom evolution.</title>
        <authorList>
            <person name="Varga T."/>
            <person name="Krizsan K."/>
            <person name="Foldi C."/>
            <person name="Dima B."/>
            <person name="Sanchez-Garcia M."/>
            <person name="Sanchez-Ramirez S."/>
            <person name="Szollosi G.J."/>
            <person name="Szarkandi J.G."/>
            <person name="Papp V."/>
            <person name="Albert L."/>
            <person name="Andreopoulos W."/>
            <person name="Angelini C."/>
            <person name="Antonin V."/>
            <person name="Barry K.W."/>
            <person name="Bougher N.L."/>
            <person name="Buchanan P."/>
            <person name="Buyck B."/>
            <person name="Bense V."/>
            <person name="Catcheside P."/>
            <person name="Chovatia M."/>
            <person name="Cooper J."/>
            <person name="Damon W."/>
            <person name="Desjardin D."/>
            <person name="Finy P."/>
            <person name="Geml J."/>
            <person name="Haridas S."/>
            <person name="Hughes K."/>
            <person name="Justo A."/>
            <person name="Karasinski D."/>
            <person name="Kautmanova I."/>
            <person name="Kiss B."/>
            <person name="Kocsube S."/>
            <person name="Kotiranta H."/>
            <person name="LaButti K.M."/>
            <person name="Lechner B.E."/>
            <person name="Liimatainen K."/>
            <person name="Lipzen A."/>
            <person name="Lukacs Z."/>
            <person name="Mihaltcheva S."/>
            <person name="Morgado L.N."/>
            <person name="Niskanen T."/>
            <person name="Noordeloos M.E."/>
            <person name="Ohm R.A."/>
            <person name="Ortiz-Santana B."/>
            <person name="Ovrebo C."/>
            <person name="Racz N."/>
            <person name="Riley R."/>
            <person name="Savchenko A."/>
            <person name="Shiryaev A."/>
            <person name="Soop K."/>
            <person name="Spirin V."/>
            <person name="Szebenyi C."/>
            <person name="Tomsovsky M."/>
            <person name="Tulloss R.E."/>
            <person name="Uehling J."/>
            <person name="Grigoriev I.V."/>
            <person name="Vagvolgyi C."/>
            <person name="Papp T."/>
            <person name="Martin F.M."/>
            <person name="Miettinen O."/>
            <person name="Hibbett D.S."/>
            <person name="Nagy L.G."/>
        </authorList>
    </citation>
    <scope>NUCLEOTIDE SEQUENCE [LARGE SCALE GENOMIC DNA]</scope>
    <source>
        <strain evidence="1 2">NL-1719</strain>
    </source>
</reference>
<keyword evidence="1" id="KW-0378">Hydrolase</keyword>
<accession>A0ACD3ACJ9</accession>
<sequence length="358" mass="39533">AIMNPTKFSVASIATLQQSSSLIRGSFSILKWLTQRFRSHVLEVKRLYSLEDIKPTVKDGSLPYPSQESEKRTGMSFDLRDVSFSYPTTKTKEPALKNISCSIKAGQMVVIVGANGSGKSTLIKLLNRLYDPTSGIITVDNHDITSYRLDDYRSSVATLTQDHSIFGVSVGENIGLGYTEESGNEELLMKAAEQGGAKGVIAKFKDGLFTTLGPNNDTYGVRVSEHDDTPLGRALKKMEKTIKVSGGEKQRLVAARTFMRFESGRITFVAVDEPSSAMDPEAEFQLFRNLRSWRDGKTMIFVTHRFGHLTKHADMILCMKDGTLVESGTHETLMTVGGEYSKLYKIQAEAFEAPAKSS</sequence>
<keyword evidence="2" id="KW-1185">Reference proteome</keyword>
<protein>
    <submittedName>
        <fullName evidence="1">P-loop containing nucleoside triphosphate hydrolase protein</fullName>
    </submittedName>
</protein>
<evidence type="ECO:0000313" key="2">
    <source>
        <dbReference type="Proteomes" id="UP000308600"/>
    </source>
</evidence>
<gene>
    <name evidence="1" type="ORF">BDN72DRAFT_776266</name>
</gene>
<dbReference type="EMBL" id="ML208539">
    <property type="protein sequence ID" value="TFK63119.1"/>
    <property type="molecule type" value="Genomic_DNA"/>
</dbReference>
<proteinExistence type="predicted"/>
<evidence type="ECO:0000313" key="1">
    <source>
        <dbReference type="EMBL" id="TFK63119.1"/>
    </source>
</evidence>
<dbReference type="Proteomes" id="UP000308600">
    <property type="component" value="Unassembled WGS sequence"/>
</dbReference>